<dbReference type="Gene3D" id="1.10.357.10">
    <property type="entry name" value="Tetracycline Repressor, domain 2"/>
    <property type="match status" value="1"/>
</dbReference>
<keyword evidence="1 2" id="KW-0238">DNA-binding</keyword>
<dbReference type="InterPro" id="IPR050109">
    <property type="entry name" value="HTH-type_TetR-like_transc_reg"/>
</dbReference>
<dbReference type="SUPFAM" id="SSF46689">
    <property type="entry name" value="Homeodomain-like"/>
    <property type="match status" value="1"/>
</dbReference>
<evidence type="ECO:0000259" key="3">
    <source>
        <dbReference type="PROSITE" id="PS50977"/>
    </source>
</evidence>
<feature type="domain" description="HTH tetR-type" evidence="3">
    <location>
        <begin position="9"/>
        <end position="69"/>
    </location>
</feature>
<dbReference type="GO" id="GO:0003700">
    <property type="term" value="F:DNA-binding transcription factor activity"/>
    <property type="evidence" value="ECO:0007669"/>
    <property type="project" value="TreeGrafter"/>
</dbReference>
<dbReference type="Pfam" id="PF00440">
    <property type="entry name" value="TetR_N"/>
    <property type="match status" value="1"/>
</dbReference>
<proteinExistence type="predicted"/>
<sequence length="199" mass="21611">MSPKQHRGEVTVDQLLDAALRVYGESGEQGLTVSAVTGVSGVSPGSLYHHFGSMDGLLTALLTRWLERLLSEMVTALERSDSARTGVEALVRAYLTFIRDHRDAGLLLHSSRADEIGMRQAQRLRDAQEARLTPLSAWVSRHVASGEVAPLPVPLLESLVLGPVIGVSRRWLTLGDVDLDEAAEVLPDRIWRSIGANAS</sequence>
<dbReference type="PANTHER" id="PTHR30055:SF187">
    <property type="entry name" value="TRANSCRIPTIONAL REGULATORY PROTEIN"/>
    <property type="match status" value="1"/>
</dbReference>
<evidence type="ECO:0000256" key="1">
    <source>
        <dbReference type="ARBA" id="ARBA00023125"/>
    </source>
</evidence>
<dbReference type="GO" id="GO:0000976">
    <property type="term" value="F:transcription cis-regulatory region binding"/>
    <property type="evidence" value="ECO:0007669"/>
    <property type="project" value="TreeGrafter"/>
</dbReference>
<dbReference type="InterPro" id="IPR009057">
    <property type="entry name" value="Homeodomain-like_sf"/>
</dbReference>
<dbReference type="PANTHER" id="PTHR30055">
    <property type="entry name" value="HTH-TYPE TRANSCRIPTIONAL REGULATOR RUTR"/>
    <property type="match status" value="1"/>
</dbReference>
<dbReference type="InterPro" id="IPR036271">
    <property type="entry name" value="Tet_transcr_reg_TetR-rel_C_sf"/>
</dbReference>
<evidence type="ECO:0000256" key="2">
    <source>
        <dbReference type="PROSITE-ProRule" id="PRU00335"/>
    </source>
</evidence>
<accession>A0A918BNY5</accession>
<reference evidence="4" key="2">
    <citation type="submission" date="2020-09" db="EMBL/GenBank/DDBJ databases">
        <authorList>
            <person name="Sun Q."/>
            <person name="Ohkuma M."/>
        </authorList>
    </citation>
    <scope>NUCLEOTIDE SEQUENCE</scope>
    <source>
        <strain evidence="4">JCM 4403</strain>
    </source>
</reference>
<evidence type="ECO:0000313" key="5">
    <source>
        <dbReference type="Proteomes" id="UP000656732"/>
    </source>
</evidence>
<dbReference type="InterPro" id="IPR001647">
    <property type="entry name" value="HTH_TetR"/>
</dbReference>
<protein>
    <submittedName>
        <fullName evidence="4">TetR family transcriptional regulator</fullName>
    </submittedName>
</protein>
<dbReference type="SUPFAM" id="SSF48498">
    <property type="entry name" value="Tetracyclin repressor-like, C-terminal domain"/>
    <property type="match status" value="1"/>
</dbReference>
<reference evidence="4" key="1">
    <citation type="journal article" date="2014" name="Int. J. Syst. Evol. Microbiol.">
        <title>Complete genome sequence of Corynebacterium casei LMG S-19264T (=DSM 44701T), isolated from a smear-ripened cheese.</title>
        <authorList>
            <consortium name="US DOE Joint Genome Institute (JGI-PGF)"/>
            <person name="Walter F."/>
            <person name="Albersmeier A."/>
            <person name="Kalinowski J."/>
            <person name="Ruckert C."/>
        </authorList>
    </citation>
    <scope>NUCLEOTIDE SEQUENCE</scope>
    <source>
        <strain evidence="4">JCM 4403</strain>
    </source>
</reference>
<dbReference type="Proteomes" id="UP000656732">
    <property type="component" value="Unassembled WGS sequence"/>
</dbReference>
<dbReference type="RefSeq" id="WP_189558533.1">
    <property type="nucleotide sequence ID" value="NZ_BMTU01000005.1"/>
</dbReference>
<dbReference type="PROSITE" id="PS50977">
    <property type="entry name" value="HTH_TETR_2"/>
    <property type="match status" value="1"/>
</dbReference>
<evidence type="ECO:0000313" key="4">
    <source>
        <dbReference type="EMBL" id="GGQ82820.1"/>
    </source>
</evidence>
<dbReference type="PRINTS" id="PR00455">
    <property type="entry name" value="HTHTETR"/>
</dbReference>
<dbReference type="AlphaFoldDB" id="A0A918BNY5"/>
<keyword evidence="5" id="KW-1185">Reference proteome</keyword>
<gene>
    <name evidence="4" type="ORF">GCM10010280_32130</name>
</gene>
<dbReference type="EMBL" id="BMTU01000005">
    <property type="protein sequence ID" value="GGQ82820.1"/>
    <property type="molecule type" value="Genomic_DNA"/>
</dbReference>
<comment type="caution">
    <text evidence="4">The sequence shown here is derived from an EMBL/GenBank/DDBJ whole genome shotgun (WGS) entry which is preliminary data.</text>
</comment>
<organism evidence="4 5">
    <name type="scientific">Streptomyces pilosus</name>
    <dbReference type="NCBI Taxonomy" id="28893"/>
    <lineage>
        <taxon>Bacteria</taxon>
        <taxon>Bacillati</taxon>
        <taxon>Actinomycetota</taxon>
        <taxon>Actinomycetes</taxon>
        <taxon>Kitasatosporales</taxon>
        <taxon>Streptomycetaceae</taxon>
        <taxon>Streptomyces</taxon>
    </lineage>
</organism>
<feature type="DNA-binding region" description="H-T-H motif" evidence="2">
    <location>
        <begin position="32"/>
        <end position="51"/>
    </location>
</feature>
<name>A0A918BNY5_9ACTN</name>